<feature type="region of interest" description="Disordered" evidence="2">
    <location>
        <begin position="662"/>
        <end position="693"/>
    </location>
</feature>
<proteinExistence type="predicted"/>
<feature type="compositionally biased region" description="Acidic residues" evidence="2">
    <location>
        <begin position="70"/>
        <end position="84"/>
    </location>
</feature>
<evidence type="ECO:0000256" key="1">
    <source>
        <dbReference type="SAM" id="Coils"/>
    </source>
</evidence>
<feature type="region of interest" description="Disordered" evidence="2">
    <location>
        <begin position="37"/>
        <end position="94"/>
    </location>
</feature>
<dbReference type="PANTHER" id="PTHR47553:SF1">
    <property type="entry name" value="RING_FYVE_PHD ZINC FINGER SUPERFAMILY PROTEIN"/>
    <property type="match status" value="1"/>
</dbReference>
<keyword evidence="1" id="KW-0175">Coiled coil</keyword>
<sequence>MASQEQVLDLKRKALACKREGDIEAAKSYLREAKQLEQNAAAETNQEKSPPQIEEQKEIAADRPTIQQEDVTDDVMDQEESDNDEAPRYEDPVNKAIDEANLEELEHKDVPFSDNELIDYEAMQDMRGIMSEQFPTEAFYQERILANKRAALEKKQNNDIPAAKQRLMIAKQLEKACSVLFQKSQIDPADDGEDYSLLDELFAADGAHSQNDDCFFEQLFGKSATVLELDDLDDMDATLLKDMIDAGMQVPSVEEVMQSAEKRKLAAVAFKRDGNLEAAKAALLESKRLIGKANQLSTLLRAIENGVSEELDPEVAFGDLMKANDEKKIPSKTKEEILPTKKILSSAEYREQAVKQKQLGNKDAAIAALRMYKEALAEEEKAKVAAQKKEWIIELQKEAALAHEQARRFVYYTRFLDEKVGSAMSSAWRLYAESCSSHAKDLSLGVASASFRLGRRLEKNGLRWISDSDYSFVGKSCDPSECRIEVSILELIELRNNKRLFAALGAAPKKDYGGQELNLPDATSIRVVMTIHLPLNAEVADESEQILTFTATLISDDRKTYVFGSSQYIHAERGTSRFAKLFARRLSRRRCVSIEVIYSQTLVTKGLFSTSTKTEEISLGLAAFELTALQEKNFIAMDLPLLEARRAVGGKIRLAIRSGSPFGEASNVSSKEETTDPDQRPVTLENYSQLVFS</sequence>
<evidence type="ECO:0000256" key="2">
    <source>
        <dbReference type="SAM" id="MobiDB-lite"/>
    </source>
</evidence>
<feature type="compositionally biased region" description="Polar residues" evidence="2">
    <location>
        <begin position="37"/>
        <end position="49"/>
    </location>
</feature>
<dbReference type="Proteomes" id="UP000198406">
    <property type="component" value="Unassembled WGS sequence"/>
</dbReference>
<comment type="caution">
    <text evidence="3">The sequence shown here is derived from an EMBL/GenBank/DDBJ whole genome shotgun (WGS) entry which is preliminary data.</text>
</comment>
<evidence type="ECO:0000313" key="4">
    <source>
        <dbReference type="Proteomes" id="UP000198406"/>
    </source>
</evidence>
<dbReference type="InParanoid" id="A0A1Z5K5G1"/>
<gene>
    <name evidence="3" type="ORF">FisN_23Lh157</name>
</gene>
<organism evidence="3 4">
    <name type="scientific">Fistulifera solaris</name>
    <name type="common">Oleaginous diatom</name>
    <dbReference type="NCBI Taxonomy" id="1519565"/>
    <lineage>
        <taxon>Eukaryota</taxon>
        <taxon>Sar</taxon>
        <taxon>Stramenopiles</taxon>
        <taxon>Ochrophyta</taxon>
        <taxon>Bacillariophyta</taxon>
        <taxon>Bacillariophyceae</taxon>
        <taxon>Bacillariophycidae</taxon>
        <taxon>Naviculales</taxon>
        <taxon>Naviculaceae</taxon>
        <taxon>Fistulifera</taxon>
    </lineage>
</organism>
<feature type="compositionally biased region" description="Basic and acidic residues" evidence="2">
    <location>
        <begin position="85"/>
        <end position="94"/>
    </location>
</feature>
<feature type="coiled-coil region" evidence="1">
    <location>
        <begin position="362"/>
        <end position="389"/>
    </location>
</feature>
<accession>A0A1Z5K5G1</accession>
<evidence type="ECO:0000313" key="3">
    <source>
        <dbReference type="EMBL" id="GAX21218.1"/>
    </source>
</evidence>
<feature type="compositionally biased region" description="Basic and acidic residues" evidence="2">
    <location>
        <begin position="670"/>
        <end position="679"/>
    </location>
</feature>
<dbReference type="EMBL" id="BDSP01000161">
    <property type="protein sequence ID" value="GAX21218.1"/>
    <property type="molecule type" value="Genomic_DNA"/>
</dbReference>
<reference evidence="3 4" key="1">
    <citation type="journal article" date="2015" name="Plant Cell">
        <title>Oil accumulation by the oleaginous diatom Fistulifera solaris as revealed by the genome and transcriptome.</title>
        <authorList>
            <person name="Tanaka T."/>
            <person name="Maeda Y."/>
            <person name="Veluchamy A."/>
            <person name="Tanaka M."/>
            <person name="Abida H."/>
            <person name="Marechal E."/>
            <person name="Bowler C."/>
            <person name="Muto M."/>
            <person name="Sunaga Y."/>
            <person name="Tanaka M."/>
            <person name="Yoshino T."/>
            <person name="Taniguchi T."/>
            <person name="Fukuda Y."/>
            <person name="Nemoto M."/>
            <person name="Matsumoto M."/>
            <person name="Wong P.S."/>
            <person name="Aburatani S."/>
            <person name="Fujibuchi W."/>
        </authorList>
    </citation>
    <scope>NUCLEOTIDE SEQUENCE [LARGE SCALE GENOMIC DNA]</scope>
    <source>
        <strain evidence="3 4">JPCC DA0580</strain>
    </source>
</reference>
<dbReference type="AlphaFoldDB" id="A0A1Z5K5G1"/>
<dbReference type="PANTHER" id="PTHR47553">
    <property type="entry name" value="MYOSIN-11"/>
    <property type="match status" value="1"/>
</dbReference>
<dbReference type="OrthoDB" id="57190at2759"/>
<protein>
    <submittedName>
        <fullName evidence="3">Uncharacterized protein</fullName>
    </submittedName>
</protein>
<name>A0A1Z5K5G1_FISSO</name>
<keyword evidence="4" id="KW-1185">Reference proteome</keyword>